<evidence type="ECO:0000256" key="1">
    <source>
        <dbReference type="SAM" id="Phobius"/>
    </source>
</evidence>
<dbReference type="Proteomes" id="UP000011560">
    <property type="component" value="Unassembled WGS sequence"/>
</dbReference>
<keyword evidence="1" id="KW-0472">Membrane</keyword>
<keyword evidence="3" id="KW-1185">Reference proteome</keyword>
<comment type="caution">
    <text evidence="2">The sequence shown here is derived from an EMBL/GenBank/DDBJ whole genome shotgun (WGS) entry which is preliminary data.</text>
</comment>
<gene>
    <name evidence="2" type="ORF">C479_04202</name>
</gene>
<reference evidence="2 3" key="1">
    <citation type="journal article" date="2014" name="PLoS Genet.">
        <title>Phylogenetically driven sequencing of extremely halophilic archaea reveals strategies for static and dynamic osmo-response.</title>
        <authorList>
            <person name="Becker E.A."/>
            <person name="Seitzer P.M."/>
            <person name="Tritt A."/>
            <person name="Larsen D."/>
            <person name="Krusor M."/>
            <person name="Yao A.I."/>
            <person name="Wu D."/>
            <person name="Madern D."/>
            <person name="Eisen J.A."/>
            <person name="Darling A.E."/>
            <person name="Facciotti M.T."/>
        </authorList>
    </citation>
    <scope>NUCLEOTIDE SEQUENCE [LARGE SCALE GENOMIC DNA]</scope>
    <source>
        <strain evidence="2 3">JCM 14624</strain>
    </source>
</reference>
<dbReference type="AlphaFoldDB" id="M0BR41"/>
<name>M0BR41_9EURY</name>
<proteinExistence type="predicted"/>
<keyword evidence="1" id="KW-1133">Transmembrane helix</keyword>
<protein>
    <submittedName>
        <fullName evidence="2">Uncharacterized protein</fullName>
    </submittedName>
</protein>
<sequence>MGKILGALAGAMLLTGLLTEILPYNDYAPKTPERVVAVSVFYATWLLLMFKLLFGQFIPLKAFKMSES</sequence>
<evidence type="ECO:0000313" key="2">
    <source>
        <dbReference type="EMBL" id="ELZ12567.1"/>
    </source>
</evidence>
<dbReference type="EMBL" id="AOIQ01000008">
    <property type="protein sequence ID" value="ELZ12567.1"/>
    <property type="molecule type" value="Genomic_DNA"/>
</dbReference>
<evidence type="ECO:0000313" key="3">
    <source>
        <dbReference type="Proteomes" id="UP000011560"/>
    </source>
</evidence>
<dbReference type="STRING" id="1227490.C479_04202"/>
<accession>M0BR41</accession>
<organism evidence="2 3">
    <name type="scientific">Halovivax asiaticus JCM 14624</name>
    <dbReference type="NCBI Taxonomy" id="1227490"/>
    <lineage>
        <taxon>Archaea</taxon>
        <taxon>Methanobacteriati</taxon>
        <taxon>Methanobacteriota</taxon>
        <taxon>Stenosarchaea group</taxon>
        <taxon>Halobacteria</taxon>
        <taxon>Halobacteriales</taxon>
        <taxon>Natrialbaceae</taxon>
        <taxon>Halovivax</taxon>
    </lineage>
</organism>
<keyword evidence="1" id="KW-0812">Transmembrane</keyword>
<feature type="transmembrane region" description="Helical" evidence="1">
    <location>
        <begin position="35"/>
        <end position="54"/>
    </location>
</feature>